<dbReference type="SUPFAM" id="SSF50475">
    <property type="entry name" value="FMN-binding split barrel"/>
    <property type="match status" value="1"/>
</dbReference>
<dbReference type="Pfam" id="PF01243">
    <property type="entry name" value="PNPOx_N"/>
    <property type="match status" value="1"/>
</dbReference>
<dbReference type="InterPro" id="IPR011576">
    <property type="entry name" value="Pyridox_Oxase_N"/>
</dbReference>
<feature type="domain" description="Pyridoxamine 5'-phosphate oxidase N-terminal" evidence="1">
    <location>
        <begin position="11"/>
        <end position="88"/>
    </location>
</feature>
<dbReference type="Gene3D" id="2.30.110.10">
    <property type="entry name" value="Electron Transport, Fmn-binding Protein, Chain A"/>
    <property type="match status" value="1"/>
</dbReference>
<evidence type="ECO:0000259" key="1">
    <source>
        <dbReference type="Pfam" id="PF01243"/>
    </source>
</evidence>
<comment type="caution">
    <text evidence="2">The sequence shown here is derived from an EMBL/GenBank/DDBJ whole genome shotgun (WGS) entry which is preliminary data.</text>
</comment>
<dbReference type="InterPro" id="IPR012349">
    <property type="entry name" value="Split_barrel_FMN-bd"/>
</dbReference>
<dbReference type="Proteomes" id="UP000230935">
    <property type="component" value="Unassembled WGS sequence"/>
</dbReference>
<protein>
    <recommendedName>
        <fullName evidence="1">Pyridoxamine 5'-phosphate oxidase N-terminal domain-containing protein</fullName>
    </recommendedName>
</protein>
<dbReference type="AlphaFoldDB" id="A0A2H0W1R9"/>
<evidence type="ECO:0000313" key="2">
    <source>
        <dbReference type="EMBL" id="PIS05247.1"/>
    </source>
</evidence>
<gene>
    <name evidence="2" type="ORF">COT81_02175</name>
</gene>
<organism evidence="2 3">
    <name type="scientific">Candidatus Buchananbacteria bacterium CG10_big_fil_rev_8_21_14_0_10_42_9</name>
    <dbReference type="NCBI Taxonomy" id="1974526"/>
    <lineage>
        <taxon>Bacteria</taxon>
        <taxon>Candidatus Buchananiibacteriota</taxon>
    </lineage>
</organism>
<proteinExistence type="predicted"/>
<accession>A0A2H0W1R9</accession>
<evidence type="ECO:0000313" key="3">
    <source>
        <dbReference type="Proteomes" id="UP000230935"/>
    </source>
</evidence>
<dbReference type="EMBL" id="PEZZ01000015">
    <property type="protein sequence ID" value="PIS05247.1"/>
    <property type="molecule type" value="Genomic_DNA"/>
</dbReference>
<sequence length="156" mass="17867">MKNAEELKESALIFLQKHFLAVVATADNSGKPEAAAVFYDIDDDFTLHFMTRETSRKAKNIFDNKKVALVINDNQELVTVQLEGEAELDKEGFMHLADKLAQKPSLEKLNLPVFKLPGSNVITYKVKLNWLRMLDWSMTEDLKIEDYRAAFKETDL</sequence>
<name>A0A2H0W1R9_9BACT</name>
<reference evidence="3" key="1">
    <citation type="submission" date="2017-09" db="EMBL/GenBank/DDBJ databases">
        <title>Depth-based differentiation of microbial function through sediment-hosted aquifers and enrichment of novel symbionts in the deep terrestrial subsurface.</title>
        <authorList>
            <person name="Probst A.J."/>
            <person name="Ladd B."/>
            <person name="Jarett J.K."/>
            <person name="Geller-Mcgrath D.E."/>
            <person name="Sieber C.M.K."/>
            <person name="Emerson J.B."/>
            <person name="Anantharaman K."/>
            <person name="Thomas B.C."/>
            <person name="Malmstrom R."/>
            <person name="Stieglmeier M."/>
            <person name="Klingl A."/>
            <person name="Woyke T."/>
            <person name="Ryan C.M."/>
            <person name="Banfield J.F."/>
        </authorList>
    </citation>
    <scope>NUCLEOTIDE SEQUENCE [LARGE SCALE GENOMIC DNA]</scope>
</reference>